<sequence length="150" mass="16229">MRIGELSRSTGVDVDTIRYCEKAGLLPPPTRAPNGYRDYGTPQLERLAFIRHCRALDMPLAEIARLLDFVAHPQADCGDINQLIDAQLARVRARLQSLRALENQLAALRARCDTGHLAADCGILQELVSAAHGEACACHAAGAEVGESSR</sequence>
<evidence type="ECO:0000313" key="4">
    <source>
        <dbReference type="Proteomes" id="UP000603602"/>
    </source>
</evidence>
<dbReference type="SMART" id="SM00422">
    <property type="entry name" value="HTH_MERR"/>
    <property type="match status" value="1"/>
</dbReference>
<dbReference type="InterPro" id="IPR009061">
    <property type="entry name" value="DNA-bd_dom_put_sf"/>
</dbReference>
<reference evidence="4" key="1">
    <citation type="submission" date="2023-07" db="EMBL/GenBank/DDBJ databases">
        <title>Thauera sp. CAU 1555 isolated from sand of Yaerae Beach.</title>
        <authorList>
            <person name="Kim W."/>
        </authorList>
    </citation>
    <scope>NUCLEOTIDE SEQUENCE [LARGE SCALE GENOMIC DNA]</scope>
    <source>
        <strain evidence="4">CAU 1555</strain>
    </source>
</reference>
<dbReference type="InterPro" id="IPR011791">
    <property type="entry name" value="CadR-PbrR"/>
</dbReference>
<keyword evidence="4" id="KW-1185">Reference proteome</keyword>
<dbReference type="Gene3D" id="1.10.1660.10">
    <property type="match status" value="1"/>
</dbReference>
<dbReference type="PRINTS" id="PR00040">
    <property type="entry name" value="HTHMERR"/>
</dbReference>
<dbReference type="PANTHER" id="PTHR30204:SF92">
    <property type="entry name" value="HTH-TYPE TRANSCRIPTIONAL REGULATOR ZNTR"/>
    <property type="match status" value="1"/>
</dbReference>
<dbReference type="PROSITE" id="PS50937">
    <property type="entry name" value="HTH_MERR_2"/>
    <property type="match status" value="1"/>
</dbReference>
<accession>A0ABR9B7Y1</accession>
<evidence type="ECO:0000259" key="2">
    <source>
        <dbReference type="PROSITE" id="PS50937"/>
    </source>
</evidence>
<proteinExistence type="predicted"/>
<protein>
    <submittedName>
        <fullName evidence="3">Cd(II)/Pb(II)-responsive transcriptional regulator</fullName>
    </submittedName>
</protein>
<dbReference type="NCBIfam" id="TIGR02047">
    <property type="entry name" value="CadR-PbrR"/>
    <property type="match status" value="1"/>
</dbReference>
<gene>
    <name evidence="3" type="primary">cadR</name>
    <name evidence="3" type="ORF">IFO67_01785</name>
</gene>
<dbReference type="EMBL" id="JACYTO010000001">
    <property type="protein sequence ID" value="MBD8501605.1"/>
    <property type="molecule type" value="Genomic_DNA"/>
</dbReference>
<evidence type="ECO:0000313" key="3">
    <source>
        <dbReference type="EMBL" id="MBD8501605.1"/>
    </source>
</evidence>
<dbReference type="CDD" id="cd04784">
    <property type="entry name" value="HTH_CadR-PbrR"/>
    <property type="match status" value="1"/>
</dbReference>
<comment type="caution">
    <text evidence="3">The sequence shown here is derived from an EMBL/GenBank/DDBJ whole genome shotgun (WGS) entry which is preliminary data.</text>
</comment>
<keyword evidence="1" id="KW-0238">DNA-binding</keyword>
<organism evidence="3 4">
    <name type="scientific">Thauera sedimentorum</name>
    <dbReference type="NCBI Taxonomy" id="2767595"/>
    <lineage>
        <taxon>Bacteria</taxon>
        <taxon>Pseudomonadati</taxon>
        <taxon>Pseudomonadota</taxon>
        <taxon>Betaproteobacteria</taxon>
        <taxon>Rhodocyclales</taxon>
        <taxon>Zoogloeaceae</taxon>
        <taxon>Thauera</taxon>
    </lineage>
</organism>
<dbReference type="Proteomes" id="UP000603602">
    <property type="component" value="Unassembled WGS sequence"/>
</dbReference>
<evidence type="ECO:0000256" key="1">
    <source>
        <dbReference type="ARBA" id="ARBA00023125"/>
    </source>
</evidence>
<feature type="domain" description="HTH merR-type" evidence="2">
    <location>
        <begin position="1"/>
        <end position="69"/>
    </location>
</feature>
<dbReference type="Pfam" id="PF13411">
    <property type="entry name" value="MerR_1"/>
    <property type="match status" value="1"/>
</dbReference>
<dbReference type="SUPFAM" id="SSF46955">
    <property type="entry name" value="Putative DNA-binding domain"/>
    <property type="match status" value="1"/>
</dbReference>
<dbReference type="RefSeq" id="WP_187716448.1">
    <property type="nucleotide sequence ID" value="NZ_JACTAH010000001.1"/>
</dbReference>
<name>A0ABR9B7Y1_9RHOO</name>
<dbReference type="InterPro" id="IPR000551">
    <property type="entry name" value="MerR-type_HTH_dom"/>
</dbReference>
<dbReference type="InterPro" id="IPR047057">
    <property type="entry name" value="MerR_fam"/>
</dbReference>
<dbReference type="PANTHER" id="PTHR30204">
    <property type="entry name" value="REDOX-CYCLING DRUG-SENSING TRANSCRIPTIONAL ACTIVATOR SOXR"/>
    <property type="match status" value="1"/>
</dbReference>